<dbReference type="GO" id="GO:0032259">
    <property type="term" value="P:methylation"/>
    <property type="evidence" value="ECO:0007669"/>
    <property type="project" value="UniProtKB-KW"/>
</dbReference>
<dbReference type="EC" id="2.1.1.-" evidence="9"/>
<accession>A0A2P7QS38</accession>
<comment type="catalytic activity">
    <reaction evidence="9">
        <text>Typically cleaves a -Gly-|-Phe- bond to release an N-terminal, basic peptide of 5-8 residues from type IV prepilin, and then N-methylates the new N-terminal amino group, the methyl donor being S-adenosyl-L-methionine.</text>
        <dbReference type="EC" id="3.4.23.43"/>
    </reaction>
</comment>
<dbReference type="Pfam" id="PF01478">
    <property type="entry name" value="Peptidase_A24"/>
    <property type="match status" value="1"/>
</dbReference>
<keyword evidence="6 10" id="KW-1133">Transmembrane helix</keyword>
<evidence type="ECO:0000256" key="10">
    <source>
        <dbReference type="SAM" id="Phobius"/>
    </source>
</evidence>
<dbReference type="InterPro" id="IPR050882">
    <property type="entry name" value="Prepilin_peptidase/N-MTase"/>
</dbReference>
<evidence type="ECO:0000256" key="3">
    <source>
        <dbReference type="ARBA" id="ARBA00022475"/>
    </source>
</evidence>
<keyword evidence="9" id="KW-0808">Transferase</keyword>
<keyword evidence="9" id="KW-0645">Protease</keyword>
<feature type="transmembrane region" description="Helical" evidence="10">
    <location>
        <begin position="227"/>
        <end position="245"/>
    </location>
</feature>
<dbReference type="EMBL" id="PXYI01000003">
    <property type="protein sequence ID" value="PSJ40769.1"/>
    <property type="molecule type" value="Genomic_DNA"/>
</dbReference>
<evidence type="ECO:0000259" key="11">
    <source>
        <dbReference type="Pfam" id="PF01478"/>
    </source>
</evidence>
<proteinExistence type="inferred from homology"/>
<feature type="transmembrane region" description="Helical" evidence="10">
    <location>
        <begin position="83"/>
        <end position="116"/>
    </location>
</feature>
<dbReference type="AlphaFoldDB" id="A0A2P7QS38"/>
<dbReference type="PRINTS" id="PR00864">
    <property type="entry name" value="PREPILNPTASE"/>
</dbReference>
<evidence type="ECO:0000256" key="5">
    <source>
        <dbReference type="ARBA" id="ARBA00022692"/>
    </source>
</evidence>
<dbReference type="Pfam" id="PF06750">
    <property type="entry name" value="A24_N_bact"/>
    <property type="match status" value="1"/>
</dbReference>
<keyword evidence="4" id="KW-0997">Cell inner membrane</keyword>
<dbReference type="InterPro" id="IPR010627">
    <property type="entry name" value="Prepilin_pept_A24_N"/>
</dbReference>
<reference evidence="13 14" key="1">
    <citation type="submission" date="2018-03" db="EMBL/GenBank/DDBJ databases">
        <title>The draft genome of Sphingosinicella sp. GL-C-18.</title>
        <authorList>
            <person name="Liu L."/>
            <person name="Li L."/>
            <person name="Liang L."/>
            <person name="Zhang X."/>
            <person name="Wang T."/>
        </authorList>
    </citation>
    <scope>NUCLEOTIDE SEQUENCE [LARGE SCALE GENOMIC DNA]</scope>
    <source>
        <strain evidence="13 14">GL-C-18</strain>
    </source>
</reference>
<dbReference type="Gene3D" id="1.20.120.1220">
    <property type="match status" value="1"/>
</dbReference>
<evidence type="ECO:0000313" key="14">
    <source>
        <dbReference type="Proteomes" id="UP000241167"/>
    </source>
</evidence>
<feature type="transmembrane region" description="Helical" evidence="10">
    <location>
        <begin position="152"/>
        <end position="172"/>
    </location>
</feature>
<keyword evidence="9" id="KW-0378">Hydrolase</keyword>
<dbReference type="GO" id="GO:0004190">
    <property type="term" value="F:aspartic-type endopeptidase activity"/>
    <property type="evidence" value="ECO:0007669"/>
    <property type="project" value="UniProtKB-EC"/>
</dbReference>
<dbReference type="GO" id="GO:0005886">
    <property type="term" value="C:plasma membrane"/>
    <property type="evidence" value="ECO:0007669"/>
    <property type="project" value="UniProtKB-SubCell"/>
</dbReference>
<evidence type="ECO:0000256" key="4">
    <source>
        <dbReference type="ARBA" id="ARBA00022519"/>
    </source>
</evidence>
<keyword evidence="5 9" id="KW-0812">Transmembrane</keyword>
<evidence type="ECO:0000259" key="12">
    <source>
        <dbReference type="Pfam" id="PF06750"/>
    </source>
</evidence>
<evidence type="ECO:0000256" key="1">
    <source>
        <dbReference type="ARBA" id="ARBA00004429"/>
    </source>
</evidence>
<keyword evidence="3" id="KW-1003">Cell membrane</keyword>
<evidence type="ECO:0000256" key="2">
    <source>
        <dbReference type="ARBA" id="ARBA00005801"/>
    </source>
</evidence>
<dbReference type="PANTHER" id="PTHR30487:SF0">
    <property type="entry name" value="PREPILIN LEADER PEPTIDASE_N-METHYLTRANSFERASE-RELATED"/>
    <property type="match status" value="1"/>
</dbReference>
<name>A0A2P7QS38_9SPHN</name>
<dbReference type="EC" id="3.4.23.43" evidence="9"/>
<protein>
    <recommendedName>
        <fullName evidence="9">Prepilin leader peptidase/N-methyltransferase</fullName>
        <ecNumber evidence="9">2.1.1.-</ecNumber>
        <ecNumber evidence="9">3.4.23.43</ecNumber>
    </recommendedName>
</protein>
<feature type="transmembrane region" description="Helical" evidence="10">
    <location>
        <begin position="6"/>
        <end position="27"/>
    </location>
</feature>
<feature type="transmembrane region" description="Helical" evidence="10">
    <location>
        <begin position="192"/>
        <end position="215"/>
    </location>
</feature>
<dbReference type="GO" id="GO:0006465">
    <property type="term" value="P:signal peptide processing"/>
    <property type="evidence" value="ECO:0007669"/>
    <property type="project" value="TreeGrafter"/>
</dbReference>
<evidence type="ECO:0000256" key="6">
    <source>
        <dbReference type="ARBA" id="ARBA00022989"/>
    </source>
</evidence>
<dbReference type="Proteomes" id="UP000241167">
    <property type="component" value="Unassembled WGS sequence"/>
</dbReference>
<comment type="caution">
    <text evidence="13">The sequence shown here is derived from an EMBL/GenBank/DDBJ whole genome shotgun (WGS) entry which is preliminary data.</text>
</comment>
<evidence type="ECO:0000256" key="9">
    <source>
        <dbReference type="RuleBase" id="RU003794"/>
    </source>
</evidence>
<feature type="domain" description="Prepilin type IV endopeptidase peptidase" evidence="11">
    <location>
        <begin position="106"/>
        <end position="213"/>
    </location>
</feature>
<feature type="transmembrane region" description="Helical" evidence="10">
    <location>
        <begin position="128"/>
        <end position="145"/>
    </location>
</feature>
<keyword evidence="9" id="KW-0511">Multifunctional enzyme</keyword>
<evidence type="ECO:0000256" key="8">
    <source>
        <dbReference type="RuleBase" id="RU003793"/>
    </source>
</evidence>
<gene>
    <name evidence="13" type="ORF">C7I55_10760</name>
</gene>
<feature type="domain" description="Prepilin peptidase A24 N-terminal" evidence="12">
    <location>
        <begin position="14"/>
        <end position="93"/>
    </location>
</feature>
<organism evidence="13 14">
    <name type="scientific">Allosphingosinicella deserti</name>
    <dbReference type="NCBI Taxonomy" id="2116704"/>
    <lineage>
        <taxon>Bacteria</taxon>
        <taxon>Pseudomonadati</taxon>
        <taxon>Pseudomonadota</taxon>
        <taxon>Alphaproteobacteria</taxon>
        <taxon>Sphingomonadales</taxon>
        <taxon>Sphingomonadaceae</taxon>
        <taxon>Allosphingosinicella</taxon>
    </lineage>
</organism>
<dbReference type="RefSeq" id="WP_106512921.1">
    <property type="nucleotide sequence ID" value="NZ_PXYI01000003.1"/>
</dbReference>
<comment type="function">
    <text evidence="9">Plays an essential role in type IV pili and type II pseudopili formation by proteolytically removing the leader sequence from substrate proteins and subsequently monomethylating the alpha-amino group of the newly exposed N-terminal phenylalanine.</text>
</comment>
<sequence length="248" mass="25824">MIAALPLAAALACAGAIVGSFLAVLLVRWPAGESVIAGRSRCDGCRRTLGPAELVPLLSWILLRGRCRGCETRIDTRHAAMELGAVAIGLTAAVAHVFPLSVVTALFGWWLLILAALDAEHHWLPDALTLPLIPVGLVVALCDFGPPLEDRLIGTLAGFAILALIAFAYRRLRGREGLGGGDPKLLAALGAWLGWQQLPFVLLGAGLVGLAYLAGKVALGRAVSGSDPLPLGTLMALAGWPLWLVTAS</sequence>
<dbReference type="PANTHER" id="PTHR30487">
    <property type="entry name" value="TYPE 4 PREPILIN-LIKE PROTEINS LEADER PEPTIDE-PROCESSING ENZYME"/>
    <property type="match status" value="1"/>
</dbReference>
<dbReference type="OrthoDB" id="9789291at2"/>
<dbReference type="GO" id="GO:0008168">
    <property type="term" value="F:methyltransferase activity"/>
    <property type="evidence" value="ECO:0007669"/>
    <property type="project" value="UniProtKB-KW"/>
</dbReference>
<evidence type="ECO:0000313" key="13">
    <source>
        <dbReference type="EMBL" id="PSJ40769.1"/>
    </source>
</evidence>
<keyword evidence="7 10" id="KW-0472">Membrane</keyword>
<keyword evidence="14" id="KW-1185">Reference proteome</keyword>
<dbReference type="InterPro" id="IPR000045">
    <property type="entry name" value="Prepilin_IV_endopep_pep"/>
</dbReference>
<comment type="subcellular location">
    <subcellularLocation>
        <location evidence="1">Cell inner membrane</location>
        <topology evidence="1">Multi-pass membrane protein</topology>
    </subcellularLocation>
    <subcellularLocation>
        <location evidence="9">Cell membrane</location>
        <topology evidence="9">Multi-pass membrane protein</topology>
    </subcellularLocation>
</comment>
<evidence type="ECO:0000256" key="7">
    <source>
        <dbReference type="ARBA" id="ARBA00023136"/>
    </source>
</evidence>
<comment type="similarity">
    <text evidence="2 8">Belongs to the peptidase A24 family.</text>
</comment>
<dbReference type="InterPro" id="IPR014032">
    <property type="entry name" value="Peptidase_A24A_bac"/>
</dbReference>
<keyword evidence="9" id="KW-0489">Methyltransferase</keyword>